<dbReference type="InterPro" id="IPR051531">
    <property type="entry name" value="N-acetyltransferase"/>
</dbReference>
<comment type="caution">
    <text evidence="2">The sequence shown here is derived from an EMBL/GenBank/DDBJ whole genome shotgun (WGS) entry which is preliminary data.</text>
</comment>
<dbReference type="InterPro" id="IPR016181">
    <property type="entry name" value="Acyl_CoA_acyltransferase"/>
</dbReference>
<name>A0ABP2IN66_CORAM</name>
<gene>
    <name evidence="2" type="ORF">HMPREF0281_00099</name>
</gene>
<keyword evidence="3" id="KW-1185">Reference proteome</keyword>
<evidence type="ECO:0000313" key="3">
    <source>
        <dbReference type="Proteomes" id="UP000006015"/>
    </source>
</evidence>
<dbReference type="Proteomes" id="UP000006015">
    <property type="component" value="Unassembled WGS sequence"/>
</dbReference>
<reference evidence="2 3" key="1">
    <citation type="submission" date="2010-04" db="EMBL/GenBank/DDBJ databases">
        <authorList>
            <person name="Weinstock G."/>
            <person name="Sodergren E."/>
            <person name="Clifton S."/>
            <person name="Fulton L."/>
            <person name="Fulton B."/>
            <person name="Courtney L."/>
            <person name="Fronick C."/>
            <person name="Harrison M."/>
            <person name="Strong C."/>
            <person name="Farmer C."/>
            <person name="Delahaunty K."/>
            <person name="Markovic C."/>
            <person name="Hall O."/>
            <person name="Minx P."/>
            <person name="Tomlinson C."/>
            <person name="Mitreva M."/>
            <person name="Hou S."/>
            <person name="Wollam A."/>
            <person name="Pepin K.H."/>
            <person name="Johnson M."/>
            <person name="Bhonagiri V."/>
            <person name="Zhang X."/>
            <person name="Suruliraj S."/>
            <person name="Warren W."/>
            <person name="Chinwalla A."/>
            <person name="Mardis E.R."/>
            <person name="Wilson R.K."/>
        </authorList>
    </citation>
    <scope>NUCLEOTIDE SEQUENCE [LARGE SCALE GENOMIC DNA]</scope>
    <source>
        <strain evidence="2 3">DSM 20306</strain>
    </source>
</reference>
<organism evidence="2 3">
    <name type="scientific">Corynebacterium ammoniagenes DSM 20306</name>
    <dbReference type="NCBI Taxonomy" id="649754"/>
    <lineage>
        <taxon>Bacteria</taxon>
        <taxon>Bacillati</taxon>
        <taxon>Actinomycetota</taxon>
        <taxon>Actinomycetes</taxon>
        <taxon>Mycobacteriales</taxon>
        <taxon>Corynebacteriaceae</taxon>
        <taxon>Corynebacterium</taxon>
    </lineage>
</organism>
<feature type="domain" description="N-acetyltransferase" evidence="1">
    <location>
        <begin position="44"/>
        <end position="181"/>
    </location>
</feature>
<dbReference type="SUPFAM" id="SSF55729">
    <property type="entry name" value="Acyl-CoA N-acyltransferases (Nat)"/>
    <property type="match status" value="1"/>
</dbReference>
<accession>A0ABP2IN66</accession>
<dbReference type="PANTHER" id="PTHR43792">
    <property type="entry name" value="GNAT FAMILY, PUTATIVE (AFU_ORTHOLOGUE AFUA_3G00765)-RELATED-RELATED"/>
    <property type="match status" value="1"/>
</dbReference>
<dbReference type="PROSITE" id="PS51186">
    <property type="entry name" value="GNAT"/>
    <property type="match status" value="1"/>
</dbReference>
<protein>
    <submittedName>
        <fullName evidence="2">Acetyltransferase, GNAT family</fullName>
    </submittedName>
</protein>
<sequence>MRRTKLSRVILSHNPPRNLATPRLLLEVLTPAHAEEMVDVLSHPDIYDFLDDEPPELEFLRQLYRTQSRNWYGRPISWHNWIITNQATGQALGYVQATVNHSKKTTELGWVVAPEHQGQGFAREATQRVMDEISSWGGCQLFYCHIDSDNYASQRLAQALGFTLTESEPDREQRWERKSQGS</sequence>
<proteinExistence type="predicted"/>
<dbReference type="PANTHER" id="PTHR43792:SF16">
    <property type="entry name" value="N-ACETYLTRANSFERASE DOMAIN-CONTAINING PROTEIN"/>
    <property type="match status" value="1"/>
</dbReference>
<dbReference type="Pfam" id="PF13302">
    <property type="entry name" value="Acetyltransf_3"/>
    <property type="match status" value="1"/>
</dbReference>
<dbReference type="InterPro" id="IPR000182">
    <property type="entry name" value="GNAT_dom"/>
</dbReference>
<dbReference type="Gene3D" id="3.40.630.30">
    <property type="match status" value="1"/>
</dbReference>
<dbReference type="CDD" id="cd04301">
    <property type="entry name" value="NAT_SF"/>
    <property type="match status" value="1"/>
</dbReference>
<evidence type="ECO:0000259" key="1">
    <source>
        <dbReference type="PROSITE" id="PS51186"/>
    </source>
</evidence>
<evidence type="ECO:0000313" key="2">
    <source>
        <dbReference type="EMBL" id="EFG82569.1"/>
    </source>
</evidence>
<dbReference type="EMBL" id="ADNS01000001">
    <property type="protein sequence ID" value="EFG82569.1"/>
    <property type="molecule type" value="Genomic_DNA"/>
</dbReference>